<dbReference type="NCBIfam" id="TIGR00756">
    <property type="entry name" value="PPR"/>
    <property type="match status" value="5"/>
</dbReference>
<feature type="repeat" description="PPR" evidence="2">
    <location>
        <begin position="278"/>
        <end position="312"/>
    </location>
</feature>
<reference evidence="4 5" key="1">
    <citation type="journal article" date="2019" name="Nat. Plants">
        <title>Stout camphor tree genome fills gaps in understanding of flowering plant genome evolution.</title>
        <authorList>
            <person name="Chaw S.M."/>
            <person name="Liu Y.C."/>
            <person name="Wu Y.W."/>
            <person name="Wang H.Y."/>
            <person name="Lin C.I."/>
            <person name="Wu C.S."/>
            <person name="Ke H.M."/>
            <person name="Chang L.Y."/>
            <person name="Hsu C.Y."/>
            <person name="Yang H.T."/>
            <person name="Sudianto E."/>
            <person name="Hsu M.H."/>
            <person name="Wu K.P."/>
            <person name="Wang L.N."/>
            <person name="Leebens-Mack J.H."/>
            <person name="Tsai I.J."/>
        </authorList>
    </citation>
    <scope>NUCLEOTIDE SEQUENCE [LARGE SCALE GENOMIC DNA]</scope>
    <source>
        <strain evidence="5">cv. Chaw 1501</strain>
        <tissue evidence="4">Young leaves</tissue>
    </source>
</reference>
<evidence type="ECO:0000256" key="1">
    <source>
        <dbReference type="ARBA" id="ARBA00022737"/>
    </source>
</evidence>
<organism evidence="4 5">
    <name type="scientific">Cinnamomum micranthum f. kanehirae</name>
    <dbReference type="NCBI Taxonomy" id="337451"/>
    <lineage>
        <taxon>Eukaryota</taxon>
        <taxon>Viridiplantae</taxon>
        <taxon>Streptophyta</taxon>
        <taxon>Embryophyta</taxon>
        <taxon>Tracheophyta</taxon>
        <taxon>Spermatophyta</taxon>
        <taxon>Magnoliopsida</taxon>
        <taxon>Magnoliidae</taxon>
        <taxon>Laurales</taxon>
        <taxon>Lauraceae</taxon>
        <taxon>Cinnamomum</taxon>
    </lineage>
</organism>
<evidence type="ECO:0000313" key="4">
    <source>
        <dbReference type="EMBL" id="RWR79656.1"/>
    </source>
</evidence>
<protein>
    <submittedName>
        <fullName evidence="4">Putative pentatricopeptide repeat-containing protein</fullName>
    </submittedName>
</protein>
<feature type="region of interest" description="Disordered" evidence="3">
    <location>
        <begin position="1"/>
        <end position="83"/>
    </location>
</feature>
<feature type="repeat" description="PPR" evidence="2">
    <location>
        <begin position="313"/>
        <end position="347"/>
    </location>
</feature>
<sequence>MWLDNILLFSPERLNDREKESGRERRDDRKGREKEGEGEGERQGEGDGEGEGRARAEVGDDCVGEGGLGSADGASEIAATEKKRGSVHVAGRWRWWCSVSGNGGPGEALTNFNDDGDDGARGAWTHARARTTIGCRTLLVKHVARVIKYQKDPLRALEMFNSATKEDGFKHTLSTYKCMIEKLGLHGEFKAMENVLSEMRMNLDNGLLEGVYICAMKHYGRSGKLKEAVDVFERMDFFDCEPSVKSYNAITNILVDYRYYDQAHKVYLRMLDKGITPDVYTNTIRIKSFCRTNRPHAALRLLNNMPQQGCILNAVAYCTVICGFYEENYRVEACSLFDEMLGQGMLPDIATFNKLIHTLCKKGDVLESSKLLSKILKRGISPNLFTFNILIQGLCKETKTEEAVFCWILWAERA</sequence>
<dbReference type="PANTHER" id="PTHR47933:SF11">
    <property type="entry name" value="PENTATRICOPEPTIDE REPEAT-CONTAINING PROTEIN 2"/>
    <property type="match status" value="1"/>
</dbReference>
<evidence type="ECO:0000256" key="2">
    <source>
        <dbReference type="PROSITE-ProRule" id="PRU00708"/>
    </source>
</evidence>
<keyword evidence="1" id="KW-0677">Repeat</keyword>
<dbReference type="Pfam" id="PF01535">
    <property type="entry name" value="PPR"/>
    <property type="match status" value="3"/>
</dbReference>
<dbReference type="GO" id="GO:0003729">
    <property type="term" value="F:mRNA binding"/>
    <property type="evidence" value="ECO:0007669"/>
    <property type="project" value="TreeGrafter"/>
</dbReference>
<evidence type="ECO:0000313" key="5">
    <source>
        <dbReference type="Proteomes" id="UP000283530"/>
    </source>
</evidence>
<feature type="repeat" description="PPR" evidence="2">
    <location>
        <begin position="208"/>
        <end position="242"/>
    </location>
</feature>
<feature type="repeat" description="PPR" evidence="2">
    <location>
        <begin position="243"/>
        <end position="277"/>
    </location>
</feature>
<dbReference type="EMBL" id="QPKB01000003">
    <property type="protein sequence ID" value="RWR79656.1"/>
    <property type="molecule type" value="Genomic_DNA"/>
</dbReference>
<keyword evidence="5" id="KW-1185">Reference proteome</keyword>
<dbReference type="AlphaFoldDB" id="A0A443NMD7"/>
<accession>A0A443NMD7</accession>
<dbReference type="Gene3D" id="1.25.40.10">
    <property type="entry name" value="Tetratricopeptide repeat domain"/>
    <property type="match status" value="3"/>
</dbReference>
<dbReference type="Proteomes" id="UP000283530">
    <property type="component" value="Unassembled WGS sequence"/>
</dbReference>
<dbReference type="OrthoDB" id="185373at2759"/>
<feature type="compositionally biased region" description="Basic and acidic residues" evidence="3">
    <location>
        <begin position="13"/>
        <end position="58"/>
    </location>
</feature>
<dbReference type="STRING" id="337451.A0A443NMD7"/>
<feature type="repeat" description="PPR" evidence="2">
    <location>
        <begin position="348"/>
        <end position="382"/>
    </location>
</feature>
<proteinExistence type="predicted"/>
<name>A0A443NMD7_9MAGN</name>
<evidence type="ECO:0000256" key="3">
    <source>
        <dbReference type="SAM" id="MobiDB-lite"/>
    </source>
</evidence>
<dbReference type="InterPro" id="IPR011990">
    <property type="entry name" value="TPR-like_helical_dom_sf"/>
</dbReference>
<comment type="caution">
    <text evidence="4">The sequence shown here is derived from an EMBL/GenBank/DDBJ whole genome shotgun (WGS) entry which is preliminary data.</text>
</comment>
<gene>
    <name evidence="4" type="ORF">CKAN_00824200</name>
</gene>
<dbReference type="Pfam" id="PF13041">
    <property type="entry name" value="PPR_2"/>
    <property type="match status" value="2"/>
</dbReference>
<dbReference type="PROSITE" id="PS51375">
    <property type="entry name" value="PPR"/>
    <property type="match status" value="5"/>
</dbReference>
<dbReference type="InterPro" id="IPR051240">
    <property type="entry name" value="Mito_RNA-Proc/Resp"/>
</dbReference>
<dbReference type="InterPro" id="IPR002885">
    <property type="entry name" value="PPR_rpt"/>
</dbReference>
<dbReference type="PANTHER" id="PTHR47933">
    <property type="entry name" value="PENTATRICOPEPTIDE REPEAT-CONTAINING PROTEIN 1, MITOCHONDRIAL"/>
    <property type="match status" value="1"/>
</dbReference>